<dbReference type="EMBL" id="QQXK01000018">
    <property type="protein sequence ID" value="RII41944.1"/>
    <property type="molecule type" value="Genomic_DNA"/>
</dbReference>
<keyword evidence="1" id="KW-0472">Membrane</keyword>
<reference evidence="2 3" key="1">
    <citation type="submission" date="2018-07" db="EMBL/GenBank/DDBJ databases">
        <title>Arthrobacter sp. nov., isolated from raw cow's milk with high bacterial count.</title>
        <authorList>
            <person name="Hahne J."/>
            <person name="Isele D."/>
            <person name="Lipski A."/>
        </authorList>
    </citation>
    <scope>NUCLEOTIDE SEQUENCE [LARGE SCALE GENOMIC DNA]</scope>
    <source>
        <strain evidence="2 3">JZ R-35</strain>
    </source>
</reference>
<accession>A0A399J9N7</accession>
<dbReference type="Proteomes" id="UP000265419">
    <property type="component" value="Unassembled WGS sequence"/>
</dbReference>
<organism evidence="2 3">
    <name type="scientific">Galactobacter valiniphilus</name>
    <dbReference type="NCBI Taxonomy" id="2676122"/>
    <lineage>
        <taxon>Bacteria</taxon>
        <taxon>Bacillati</taxon>
        <taxon>Actinomycetota</taxon>
        <taxon>Actinomycetes</taxon>
        <taxon>Micrococcales</taxon>
        <taxon>Micrococcaceae</taxon>
        <taxon>Galactobacter</taxon>
    </lineage>
</organism>
<comment type="caution">
    <text evidence="2">The sequence shown here is derived from an EMBL/GenBank/DDBJ whole genome shotgun (WGS) entry which is preliminary data.</text>
</comment>
<keyword evidence="3" id="KW-1185">Reference proteome</keyword>
<dbReference type="AlphaFoldDB" id="A0A399J9N7"/>
<feature type="transmembrane region" description="Helical" evidence="1">
    <location>
        <begin position="21"/>
        <end position="39"/>
    </location>
</feature>
<evidence type="ECO:0000313" key="3">
    <source>
        <dbReference type="Proteomes" id="UP000265419"/>
    </source>
</evidence>
<feature type="transmembrane region" description="Helical" evidence="1">
    <location>
        <begin position="59"/>
        <end position="77"/>
    </location>
</feature>
<evidence type="ECO:0000313" key="2">
    <source>
        <dbReference type="EMBL" id="RII41944.1"/>
    </source>
</evidence>
<evidence type="ECO:0008006" key="4">
    <source>
        <dbReference type="Google" id="ProtNLM"/>
    </source>
</evidence>
<dbReference type="RefSeq" id="WP_119424960.1">
    <property type="nucleotide sequence ID" value="NZ_QQXK01000018.1"/>
</dbReference>
<sequence>MRVELSERECVVVRTRPHPRALLGPAWAFVALTGLAGVGQGIASRLPELGGGWEQAAPFLSWGLWGVLGIAAIAWVLRPLWRWTRRRYVFTNQRVISFEGRRRRDLPLGMLTGVDPRPGVGAGRDGAGTLVLFTERGQASLKHVPSVRRAADVVRRSHAALPWVPPPGTPGRYGPA</sequence>
<name>A0A399J9N7_9MICC</name>
<keyword evidence="1" id="KW-0812">Transmembrane</keyword>
<keyword evidence="1" id="KW-1133">Transmembrane helix</keyword>
<proteinExistence type="predicted"/>
<protein>
    <recommendedName>
        <fullName evidence="4">PH domain-containing protein</fullName>
    </recommendedName>
</protein>
<evidence type="ECO:0000256" key="1">
    <source>
        <dbReference type="SAM" id="Phobius"/>
    </source>
</evidence>
<gene>
    <name evidence="2" type="ORF">DWB68_09795</name>
</gene>